<evidence type="ECO:0000313" key="3">
    <source>
        <dbReference type="RefSeq" id="XP_010419944.1"/>
    </source>
</evidence>
<feature type="region of interest" description="Disordered" evidence="1">
    <location>
        <begin position="869"/>
        <end position="949"/>
    </location>
</feature>
<evidence type="ECO:0000313" key="4">
    <source>
        <dbReference type="RefSeq" id="XP_010419945.1"/>
    </source>
</evidence>
<feature type="compositionally biased region" description="Basic and acidic residues" evidence="1">
    <location>
        <begin position="870"/>
        <end position="897"/>
    </location>
</feature>
<organism evidence="2 4">
    <name type="scientific">Camelina sativa</name>
    <name type="common">False flax</name>
    <name type="synonym">Myagrum sativum</name>
    <dbReference type="NCBI Taxonomy" id="90675"/>
    <lineage>
        <taxon>Eukaryota</taxon>
        <taxon>Viridiplantae</taxon>
        <taxon>Streptophyta</taxon>
        <taxon>Embryophyta</taxon>
        <taxon>Tracheophyta</taxon>
        <taxon>Spermatophyta</taxon>
        <taxon>Magnoliopsida</taxon>
        <taxon>eudicotyledons</taxon>
        <taxon>Gunneridae</taxon>
        <taxon>Pentapetalae</taxon>
        <taxon>rosids</taxon>
        <taxon>malvids</taxon>
        <taxon>Brassicales</taxon>
        <taxon>Brassicaceae</taxon>
        <taxon>Camelineae</taxon>
        <taxon>Camelina</taxon>
    </lineage>
</organism>
<evidence type="ECO:0000313" key="5">
    <source>
        <dbReference type="RefSeq" id="XP_010419948.1"/>
    </source>
</evidence>
<keyword evidence="2" id="KW-1185">Reference proteome</keyword>
<feature type="compositionally biased region" description="Polar residues" evidence="1">
    <location>
        <begin position="1165"/>
        <end position="1174"/>
    </location>
</feature>
<evidence type="ECO:0000313" key="2">
    <source>
        <dbReference type="Proteomes" id="UP000694864"/>
    </source>
</evidence>
<dbReference type="PANTHER" id="PTHR34536">
    <property type="entry name" value="DENTIN SIALOPHOSPHOPROTEIN-LIKE PROTEIN"/>
    <property type="match status" value="1"/>
</dbReference>
<reference evidence="2" key="2">
    <citation type="journal article" date="2014" name="Nat. Commun.">
        <title>The emerging biofuel crop Camelina sativa retains a highly undifferentiated hexaploid genome structure.</title>
        <authorList>
            <person name="Kagale S."/>
            <person name="Koh C."/>
            <person name="Nixon J."/>
            <person name="Bollina V."/>
            <person name="Clarke W.E."/>
            <person name="Tuteja R."/>
            <person name="Spillane C."/>
            <person name="Robinson S.J."/>
            <person name="Links M.G."/>
            <person name="Clarke C."/>
            <person name="Higgins E.E."/>
            <person name="Huebert T."/>
            <person name="Sharpe A.G."/>
            <person name="Parkin I.A."/>
        </authorList>
    </citation>
    <scope>NUCLEOTIDE SEQUENCE [LARGE SCALE GENOMIC DNA]</scope>
    <source>
        <strain evidence="2">r\DH55</strain>
    </source>
</reference>
<feature type="compositionally biased region" description="Basic and acidic residues" evidence="1">
    <location>
        <begin position="1105"/>
        <end position="1115"/>
    </location>
</feature>
<feature type="region of interest" description="Disordered" evidence="1">
    <location>
        <begin position="1162"/>
        <end position="1248"/>
    </location>
</feature>
<dbReference type="GeneID" id="104705613"/>
<feature type="compositionally biased region" description="Basic and acidic residues" evidence="1">
    <location>
        <begin position="1049"/>
        <end position="1065"/>
    </location>
</feature>
<dbReference type="RefSeq" id="XP_010419944.1">
    <property type="nucleotide sequence ID" value="XM_010421642.2"/>
</dbReference>
<feature type="region of interest" description="Disordered" evidence="1">
    <location>
        <begin position="970"/>
        <end position="1121"/>
    </location>
</feature>
<dbReference type="PANTHER" id="PTHR34536:SF4">
    <property type="entry name" value="BTZ DOMAIN-CONTAINING PROTEIN"/>
    <property type="match status" value="1"/>
</dbReference>
<reference evidence="3 4" key="3">
    <citation type="submission" date="2025-05" db="UniProtKB">
        <authorList>
            <consortium name="RefSeq"/>
        </authorList>
    </citation>
    <scope>IDENTIFICATION</scope>
    <source>
        <tissue evidence="3 4">Leaf</tissue>
    </source>
</reference>
<evidence type="ECO:0000256" key="1">
    <source>
        <dbReference type="SAM" id="MobiDB-lite"/>
    </source>
</evidence>
<sequence>MSGNREPRIRPPTWSCSDIPIKKRKYLVQPAMEEAADTTTTSGALDSSLADQNQIMIGGSSKTNIGEPAPSLQQSVSVGITTGKEKSIGNIIFDQSRVKVEKSNSPIRSSPLAGFDIPSKSSNILGSSLHCSLGTLPVGAVVVTSDQTGIKVGKTLLKTHDIVRETGDKETLRGECQTESSSGANTVSLRLGCNTRNTSPYCENEEPTALNLSLSKGVCAPPHNTDSISICTTKSGNQSGVSRSNWDLNTTMDAWEDPLDRSNRVKTTAAFLNSNRSLHDIETSSCRDTTVIAKPVSDKQKEIVGFRSPVKTLMKFDHQVNPTCSLSLGLSSYPPLEKLPSVLATTSEARAACTSLVRPTMTAGNVNSVNLRTVKSEFRQDTKSAQVCPIGLSNKGVKQEIVGRLGKGNSPSSVILKPVVPISVKAEPKTFTQSEVFNRKDGTLNYPYIPIMQSCEVPDLPTSSTPYQKDKYIPCSNSISNEPMSLNGMAIIPCVQSYPVCTLKENSGQNSSAASGKLCEVLRHGVVHTTSSSSGHGDDNLNASGVNVTSLTEEKFLDDCKTCISKELPRNSRGTDELSISDEEKIISSGKKLEKQLYSYGFESDCGHDLSRVVEKQAGKRNLYDDREVQGPAAFFREGNEVAHAECGGSETEQRNINVPYHGDFQNSSHVEEKGSQSAVLGNTGNKHIKECSTSSSINKFKKYAVDESCLKLVEMASTEVHTKRHIPELQSRVFDGSGENEGRVVQDGEGMSGVSTVSGGIDNPEIVDNSSPVSYKAEISTVDNDPPAECSDGSQSRIINLAQVSNKSPNKALDASDSFVPLRMERDRFPNFPHEPRKYLMRGSDESYKFSRERYHGKFMRSPRLNFIPDRRRLPDNTESNLHDQDTKNFEFDNHGNTRQGGGFRGSFQRGRRSANDEVGPYSHSFPRRTPNFSYNRGPTNKEDASAFHGFSRDGEKFTRGLQCNNNTEPMFMNPLRPYQGRNGCFPRGQTNFSHNPKRDFPGFRSRSPVRSRERSDGPSSSFRNRSQEEFSGHNTDFSHRRSPSGYKMERMSSPDHSGYSRDRVVRRHNSPPFSHRPSNAGRGRGYARGRGYVRGRGYGRDGNSFRKPSDRVAYRNHGNLNNLDPRERVDYSDDFFEGQIHSERFGVDVNAERRRFGYRHDSTSSFRPSFNNDGCAPSNVENDLDAVRFGQDPRIKSEEQGSLMETDGENKNSAENASERIKNIEEEETTKQSKIWQRDELGSDGF</sequence>
<protein>
    <submittedName>
        <fullName evidence="3 4">Uncharacterized protein LOC104705613 isoform X1</fullName>
    </submittedName>
</protein>
<name>A0ABM0T2I4_CAMSA</name>
<dbReference type="RefSeq" id="XP_010419945.1">
    <property type="nucleotide sequence ID" value="XM_010421643.2"/>
</dbReference>
<reference evidence="2" key="1">
    <citation type="journal article" date="1997" name="Nucleic Acids Res.">
        <title>tRNAscan-SE: a program for improved detection of transfer RNA genes in genomic sequence.</title>
        <authorList>
            <person name="Lowe T.M."/>
            <person name="Eddy S.R."/>
        </authorList>
    </citation>
    <scope>NUCLEOTIDE SEQUENCE [LARGE SCALE GENOMIC DNA]</scope>
    <source>
        <strain evidence="2">r\DH55</strain>
    </source>
</reference>
<dbReference type="RefSeq" id="XP_010419948.1">
    <property type="nucleotide sequence ID" value="XM_010421646.2"/>
</dbReference>
<feature type="compositionally biased region" description="Basic and acidic residues" evidence="1">
    <location>
        <begin position="1210"/>
        <end position="1226"/>
    </location>
</feature>
<dbReference type="Proteomes" id="UP000694864">
    <property type="component" value="Chromosome 8"/>
</dbReference>
<gene>
    <name evidence="3 4 5" type="primary">LOC104705613</name>
</gene>
<accession>A0ABM0T2I4</accession>
<feature type="compositionally biased region" description="Basic and acidic residues" evidence="1">
    <location>
        <begin position="1238"/>
        <end position="1248"/>
    </location>
</feature>
<feature type="compositionally biased region" description="Basic and acidic residues" evidence="1">
    <location>
        <begin position="1027"/>
        <end position="1041"/>
    </location>
</feature>
<proteinExistence type="predicted"/>